<proteinExistence type="predicted"/>
<dbReference type="AlphaFoldDB" id="A0A6C0AGJ5"/>
<name>A0A6C0AGJ5_9ZZZZ</name>
<evidence type="ECO:0000313" key="1">
    <source>
        <dbReference type="EMBL" id="QHS78888.1"/>
    </source>
</evidence>
<sequence length="187" mass="21526">MSICYYSNFCDPSKKLLQRIAKTKLKHELHFICIDKRDRDSKGNIIILLENDRVILPPQVTKVPALFMIETKQVLFEQAIYEFLMPQEVSITMAETNGNGEPECYSLSQMSRMSDAYSFWDQSPDELTTKGGGGMRQMHNFVPLEDSFTIHTPTEDYVPDKIGKNGKTFEEYKNERDSMLAPAIKRV</sequence>
<protein>
    <submittedName>
        <fullName evidence="1">Uncharacterized protein</fullName>
    </submittedName>
</protein>
<reference evidence="1" key="1">
    <citation type="journal article" date="2020" name="Nature">
        <title>Giant virus diversity and host interactions through global metagenomics.</title>
        <authorList>
            <person name="Schulz F."/>
            <person name="Roux S."/>
            <person name="Paez-Espino D."/>
            <person name="Jungbluth S."/>
            <person name="Walsh D.A."/>
            <person name="Denef V.J."/>
            <person name="McMahon K.D."/>
            <person name="Konstantinidis K.T."/>
            <person name="Eloe-Fadrosh E.A."/>
            <person name="Kyrpides N.C."/>
            <person name="Woyke T."/>
        </authorList>
    </citation>
    <scope>NUCLEOTIDE SEQUENCE</scope>
    <source>
        <strain evidence="1">GVMAG-S-1035118-87</strain>
    </source>
</reference>
<dbReference type="EMBL" id="MN740625">
    <property type="protein sequence ID" value="QHS78888.1"/>
    <property type="molecule type" value="Genomic_DNA"/>
</dbReference>
<organism evidence="1">
    <name type="scientific">viral metagenome</name>
    <dbReference type="NCBI Taxonomy" id="1070528"/>
    <lineage>
        <taxon>unclassified sequences</taxon>
        <taxon>metagenomes</taxon>
        <taxon>organismal metagenomes</taxon>
    </lineage>
</organism>
<accession>A0A6C0AGJ5</accession>